<dbReference type="Pfam" id="PF00392">
    <property type="entry name" value="GntR"/>
    <property type="match status" value="1"/>
</dbReference>
<keyword evidence="1" id="KW-0805">Transcription regulation</keyword>
<evidence type="ECO:0000259" key="4">
    <source>
        <dbReference type="PROSITE" id="PS50949"/>
    </source>
</evidence>
<dbReference type="CDD" id="cd07377">
    <property type="entry name" value="WHTH_GntR"/>
    <property type="match status" value="1"/>
</dbReference>
<dbReference type="SUPFAM" id="SSF46785">
    <property type="entry name" value="Winged helix' DNA-binding domain"/>
    <property type="match status" value="1"/>
</dbReference>
<dbReference type="Pfam" id="PF07729">
    <property type="entry name" value="FCD"/>
    <property type="match status" value="1"/>
</dbReference>
<dbReference type="AlphaFoldDB" id="A0A0H4I8A8"/>
<dbReference type="STRING" id="330734.ABA45_01650"/>
<dbReference type="SMART" id="SM00895">
    <property type="entry name" value="FCD"/>
    <property type="match status" value="1"/>
</dbReference>
<dbReference type="GO" id="GO:0003677">
    <property type="term" value="F:DNA binding"/>
    <property type="evidence" value="ECO:0007669"/>
    <property type="project" value="UniProtKB-KW"/>
</dbReference>
<dbReference type="Proteomes" id="UP000036406">
    <property type="component" value="Chromosome"/>
</dbReference>
<evidence type="ECO:0000313" key="6">
    <source>
        <dbReference type="Proteomes" id="UP000036406"/>
    </source>
</evidence>
<dbReference type="PANTHER" id="PTHR43537">
    <property type="entry name" value="TRANSCRIPTIONAL REGULATOR, GNTR FAMILY"/>
    <property type="match status" value="1"/>
</dbReference>
<dbReference type="PATRIC" id="fig|330734.3.peg.362"/>
<gene>
    <name evidence="5" type="ORF">ABA45_01650</name>
</gene>
<keyword evidence="2" id="KW-0238">DNA-binding</keyword>
<dbReference type="SUPFAM" id="SSF48008">
    <property type="entry name" value="GntR ligand-binding domain-like"/>
    <property type="match status" value="1"/>
</dbReference>
<evidence type="ECO:0000256" key="1">
    <source>
        <dbReference type="ARBA" id="ARBA00023015"/>
    </source>
</evidence>
<dbReference type="PANTHER" id="PTHR43537:SF50">
    <property type="entry name" value="TRANSCRIPTIONAL REGULATORY PROTEIN"/>
    <property type="match status" value="1"/>
</dbReference>
<dbReference type="GO" id="GO:0003700">
    <property type="term" value="F:DNA-binding transcription factor activity"/>
    <property type="evidence" value="ECO:0007669"/>
    <property type="project" value="InterPro"/>
</dbReference>
<dbReference type="InterPro" id="IPR008920">
    <property type="entry name" value="TF_FadR/GntR_C"/>
</dbReference>
<dbReference type="Gene3D" id="1.20.120.530">
    <property type="entry name" value="GntR ligand-binding domain-like"/>
    <property type="match status" value="1"/>
</dbReference>
<dbReference type="EMBL" id="CP011494">
    <property type="protein sequence ID" value="AKO51287.1"/>
    <property type="molecule type" value="Genomic_DNA"/>
</dbReference>
<dbReference type="PRINTS" id="PR00035">
    <property type="entry name" value="HTHGNTR"/>
</dbReference>
<organism evidence="5 6">
    <name type="scientific">Marinobacter psychrophilus</name>
    <dbReference type="NCBI Taxonomy" id="330734"/>
    <lineage>
        <taxon>Bacteria</taxon>
        <taxon>Pseudomonadati</taxon>
        <taxon>Pseudomonadota</taxon>
        <taxon>Gammaproteobacteria</taxon>
        <taxon>Pseudomonadales</taxon>
        <taxon>Marinobacteraceae</taxon>
        <taxon>Marinobacter</taxon>
    </lineage>
</organism>
<dbReference type="InterPro" id="IPR011711">
    <property type="entry name" value="GntR_C"/>
</dbReference>
<feature type="domain" description="HTH gntR-type" evidence="4">
    <location>
        <begin position="7"/>
        <end position="74"/>
    </location>
</feature>
<proteinExistence type="predicted"/>
<evidence type="ECO:0000256" key="2">
    <source>
        <dbReference type="ARBA" id="ARBA00023125"/>
    </source>
</evidence>
<reference evidence="5 6" key="1">
    <citation type="submission" date="2015-05" db="EMBL/GenBank/DDBJ databases">
        <title>Complete genome of Marinobacter psychrophilus strain 20041T isolated from sea-ice of the Canadian Basin.</title>
        <authorList>
            <person name="Song L."/>
            <person name="Ren L."/>
            <person name="Yu Y."/>
            <person name="Wang X."/>
        </authorList>
    </citation>
    <scope>NUCLEOTIDE SEQUENCE [LARGE SCALE GENOMIC DNA]</scope>
    <source>
        <strain evidence="5 6">20041</strain>
    </source>
</reference>
<dbReference type="SMART" id="SM00345">
    <property type="entry name" value="HTH_GNTR"/>
    <property type="match status" value="1"/>
</dbReference>
<protein>
    <submittedName>
        <fullName evidence="5">GntR family transcriptional regulator</fullName>
    </submittedName>
</protein>
<keyword evidence="6" id="KW-1185">Reference proteome</keyword>
<dbReference type="PROSITE" id="PS50949">
    <property type="entry name" value="HTH_GNTR"/>
    <property type="match status" value="1"/>
</dbReference>
<evidence type="ECO:0000256" key="3">
    <source>
        <dbReference type="ARBA" id="ARBA00023163"/>
    </source>
</evidence>
<dbReference type="Gene3D" id="1.10.10.10">
    <property type="entry name" value="Winged helix-like DNA-binding domain superfamily/Winged helix DNA-binding domain"/>
    <property type="match status" value="1"/>
</dbReference>
<name>A0A0H4I8A8_9GAMM</name>
<dbReference type="InterPro" id="IPR000524">
    <property type="entry name" value="Tscrpt_reg_HTH_GntR"/>
</dbReference>
<accession>A0A0H4I8A8</accession>
<dbReference type="RefSeq" id="WP_048383948.1">
    <property type="nucleotide sequence ID" value="NZ_CP011494.1"/>
</dbReference>
<dbReference type="InterPro" id="IPR036390">
    <property type="entry name" value="WH_DNA-bd_sf"/>
</dbReference>
<dbReference type="InterPro" id="IPR036388">
    <property type="entry name" value="WH-like_DNA-bd_sf"/>
</dbReference>
<evidence type="ECO:0000313" key="5">
    <source>
        <dbReference type="EMBL" id="AKO51287.1"/>
    </source>
</evidence>
<keyword evidence="3" id="KW-0804">Transcription</keyword>
<dbReference type="KEGG" id="mpq:ABA45_01650"/>
<sequence>MEKIQQKVLYQEAADRIRELIELGTLASGEKISEKGLCEKFGISRTPLREALKVLKSEGLIEMLPNRGARVTRLTAKDVEHTYNIMGALEGLSGETACQYISDAEITHIRALHIKMVEHFHRGELKEYFRANQAIHECIMLASKNDVLLEMYNNLSQRIVRIRYSAQMTDDYWHKAVKDHEQMIEALQDRDGERLGNILRCHLSRKLEAANLTGMKTD</sequence>